<evidence type="ECO:0000256" key="1">
    <source>
        <dbReference type="SAM" id="MobiDB-lite"/>
    </source>
</evidence>
<dbReference type="KEGG" id="fpu:FPSE_04978"/>
<dbReference type="RefSeq" id="XP_009256371.1">
    <property type="nucleotide sequence ID" value="XM_009258096.1"/>
</dbReference>
<protein>
    <submittedName>
        <fullName evidence="2">Uncharacterized protein</fullName>
    </submittedName>
</protein>
<comment type="caution">
    <text evidence="2">The sequence shown here is derived from an EMBL/GenBank/DDBJ whole genome shotgun (WGS) entry which is preliminary data.</text>
</comment>
<dbReference type="Proteomes" id="UP000007978">
    <property type="component" value="Chromosome 1"/>
</dbReference>
<evidence type="ECO:0000313" key="3">
    <source>
        <dbReference type="Proteomes" id="UP000007978"/>
    </source>
</evidence>
<accession>K3VK67</accession>
<dbReference type="AlphaFoldDB" id="K3VK67"/>
<feature type="region of interest" description="Disordered" evidence="1">
    <location>
        <begin position="1"/>
        <end position="42"/>
    </location>
</feature>
<gene>
    <name evidence="2" type="ORF">FPSE_04978</name>
</gene>
<proteinExistence type="predicted"/>
<sequence>MGPIDCDVDASPAAKARPEPILQPRTTTGKARATRSKSSQVSWRPVRQSHYIADTVLSWRTALEATSLGQLPLAYTRKKH</sequence>
<organism evidence="2 3">
    <name type="scientific">Fusarium pseudograminearum (strain CS3096)</name>
    <name type="common">Wheat and barley crown-rot fungus</name>
    <dbReference type="NCBI Taxonomy" id="1028729"/>
    <lineage>
        <taxon>Eukaryota</taxon>
        <taxon>Fungi</taxon>
        <taxon>Dikarya</taxon>
        <taxon>Ascomycota</taxon>
        <taxon>Pezizomycotina</taxon>
        <taxon>Sordariomycetes</taxon>
        <taxon>Hypocreomycetidae</taxon>
        <taxon>Hypocreales</taxon>
        <taxon>Nectriaceae</taxon>
        <taxon>Fusarium</taxon>
    </lineage>
</organism>
<dbReference type="HOGENOM" id="CLU_2589866_0_0_1"/>
<dbReference type="EMBL" id="AFNW01000103">
    <property type="protein sequence ID" value="EKJ74804.1"/>
    <property type="molecule type" value="Genomic_DNA"/>
</dbReference>
<name>K3VK67_FUSPC</name>
<reference evidence="2 3" key="1">
    <citation type="journal article" date="2012" name="PLoS Pathog.">
        <title>Comparative pathogenomics reveals horizontally acquired novel virulence genes in fungi infecting cereal hosts.</title>
        <authorList>
            <person name="Gardiner D.M."/>
            <person name="McDonald M.C."/>
            <person name="Covarelli L."/>
            <person name="Solomon P.S."/>
            <person name="Rusu A.G."/>
            <person name="Marshall M."/>
            <person name="Kazan K."/>
            <person name="Chakraborty S."/>
            <person name="McDonald B.A."/>
            <person name="Manners J.M."/>
        </authorList>
    </citation>
    <scope>NUCLEOTIDE SEQUENCE [LARGE SCALE GENOMIC DNA]</scope>
    <source>
        <strain evidence="2 3">CS3096</strain>
    </source>
</reference>
<evidence type="ECO:0000313" key="2">
    <source>
        <dbReference type="EMBL" id="EKJ74804.1"/>
    </source>
</evidence>
<dbReference type="GeneID" id="20363596"/>
<keyword evidence="3" id="KW-1185">Reference proteome</keyword>